<dbReference type="GO" id="GO:0016020">
    <property type="term" value="C:membrane"/>
    <property type="evidence" value="ECO:0007669"/>
    <property type="project" value="UniProtKB-SubCell"/>
</dbReference>
<keyword evidence="3" id="KW-0808">Transferase</keyword>
<dbReference type="Pfam" id="PF16927">
    <property type="entry name" value="HisKA_7TM"/>
    <property type="match status" value="1"/>
</dbReference>
<dbReference type="RefSeq" id="WP_267161896.1">
    <property type="nucleotide sequence ID" value="NZ_CP112972.1"/>
</dbReference>
<feature type="transmembrane region" description="Helical" evidence="6">
    <location>
        <begin position="6"/>
        <end position="26"/>
    </location>
</feature>
<dbReference type="InterPro" id="IPR031621">
    <property type="entry name" value="HisKA_7TM"/>
</dbReference>
<keyword evidence="6" id="KW-1133">Transmembrane helix</keyword>
<dbReference type="InterPro" id="IPR013767">
    <property type="entry name" value="PAS_fold"/>
</dbReference>
<accession>A0ABD5W267</accession>
<dbReference type="CDD" id="cd00130">
    <property type="entry name" value="PAS"/>
    <property type="match status" value="1"/>
</dbReference>
<dbReference type="InterPro" id="IPR035965">
    <property type="entry name" value="PAS-like_dom_sf"/>
</dbReference>
<evidence type="ECO:0000256" key="1">
    <source>
        <dbReference type="ARBA" id="ARBA00000085"/>
    </source>
</evidence>
<dbReference type="EMBL" id="JBHSZI010000001">
    <property type="protein sequence ID" value="MFC7059157.1"/>
    <property type="molecule type" value="Genomic_DNA"/>
</dbReference>
<reference evidence="9 10" key="1">
    <citation type="journal article" date="2019" name="Int. J. Syst. Evol. Microbiol.">
        <title>The Global Catalogue of Microorganisms (GCM) 10K type strain sequencing project: providing services to taxonomists for standard genome sequencing and annotation.</title>
        <authorList>
            <consortium name="The Broad Institute Genomics Platform"/>
            <consortium name="The Broad Institute Genome Sequencing Center for Infectious Disease"/>
            <person name="Wu L."/>
            <person name="Ma J."/>
        </authorList>
    </citation>
    <scope>NUCLEOTIDE SEQUENCE [LARGE SCALE GENOMIC DNA]</scope>
    <source>
        <strain evidence="9 10">JCM 30072</strain>
    </source>
</reference>
<dbReference type="PROSITE" id="PS50109">
    <property type="entry name" value="HIS_KIN"/>
    <property type="match status" value="1"/>
</dbReference>
<dbReference type="PROSITE" id="PS50112">
    <property type="entry name" value="PAS"/>
    <property type="match status" value="1"/>
</dbReference>
<evidence type="ECO:0000256" key="3">
    <source>
        <dbReference type="ARBA" id="ARBA00022679"/>
    </source>
</evidence>
<name>A0ABD5W267_9EURY</name>
<dbReference type="InterPro" id="IPR003594">
    <property type="entry name" value="HATPase_dom"/>
</dbReference>
<dbReference type="SUPFAM" id="SSF55874">
    <property type="entry name" value="ATPase domain of HSP90 chaperone/DNA topoisomerase II/histidine kinase"/>
    <property type="match status" value="1"/>
</dbReference>
<comment type="caution">
    <text evidence="9">The sequence shown here is derived from an EMBL/GenBank/DDBJ whole genome shotgun (WGS) entry which is preliminary data.</text>
</comment>
<dbReference type="Gene3D" id="3.30.565.10">
    <property type="entry name" value="Histidine kinase-like ATPase, C-terminal domain"/>
    <property type="match status" value="1"/>
</dbReference>
<organism evidence="9 10">
    <name type="scientific">Halovenus salina</name>
    <dbReference type="NCBI Taxonomy" id="1510225"/>
    <lineage>
        <taxon>Archaea</taxon>
        <taxon>Methanobacteriati</taxon>
        <taxon>Methanobacteriota</taxon>
        <taxon>Stenosarchaea group</taxon>
        <taxon>Halobacteria</taxon>
        <taxon>Halobacteriales</taxon>
        <taxon>Haloarculaceae</taxon>
        <taxon>Halovenus</taxon>
    </lineage>
</organism>
<dbReference type="Pfam" id="PF02518">
    <property type="entry name" value="HATPase_c"/>
    <property type="match status" value="1"/>
</dbReference>
<evidence type="ECO:0000313" key="9">
    <source>
        <dbReference type="EMBL" id="MFC7059157.1"/>
    </source>
</evidence>
<keyword evidence="10" id="KW-1185">Reference proteome</keyword>
<dbReference type="PANTHER" id="PTHR42878:SF14">
    <property type="entry name" value="OSMOLARITY TWO-COMPONENT SYSTEM PROTEIN SSK1"/>
    <property type="match status" value="1"/>
</dbReference>
<dbReference type="EC" id="2.7.13.3" evidence="2"/>
<feature type="transmembrane region" description="Helical" evidence="6">
    <location>
        <begin position="38"/>
        <end position="57"/>
    </location>
</feature>
<dbReference type="InterPro" id="IPR000014">
    <property type="entry name" value="PAS"/>
</dbReference>
<dbReference type="Pfam" id="PF00989">
    <property type="entry name" value="PAS"/>
    <property type="match status" value="1"/>
</dbReference>
<protein>
    <recommendedName>
        <fullName evidence="2">histidine kinase</fullName>
        <ecNumber evidence="2">2.7.13.3</ecNumber>
    </recommendedName>
</protein>
<keyword evidence="6" id="KW-0812">Transmembrane</keyword>
<dbReference type="AlphaFoldDB" id="A0ABD5W267"/>
<keyword evidence="5 6" id="KW-0472">Membrane</keyword>
<dbReference type="GO" id="GO:0004673">
    <property type="term" value="F:protein histidine kinase activity"/>
    <property type="evidence" value="ECO:0007669"/>
    <property type="project" value="UniProtKB-EC"/>
</dbReference>
<feature type="domain" description="PAS" evidence="8">
    <location>
        <begin position="241"/>
        <end position="272"/>
    </location>
</feature>
<evidence type="ECO:0000259" key="8">
    <source>
        <dbReference type="PROSITE" id="PS50112"/>
    </source>
</evidence>
<dbReference type="InterPro" id="IPR036890">
    <property type="entry name" value="HATPase_C_sf"/>
</dbReference>
<feature type="transmembrane region" description="Helical" evidence="6">
    <location>
        <begin position="145"/>
        <end position="166"/>
    </location>
</feature>
<dbReference type="Proteomes" id="UP001596445">
    <property type="component" value="Unassembled WGS sequence"/>
</dbReference>
<dbReference type="NCBIfam" id="TIGR00229">
    <property type="entry name" value="sensory_box"/>
    <property type="match status" value="1"/>
</dbReference>
<evidence type="ECO:0000256" key="6">
    <source>
        <dbReference type="SAM" id="Phobius"/>
    </source>
</evidence>
<evidence type="ECO:0000313" key="10">
    <source>
        <dbReference type="Proteomes" id="UP001596445"/>
    </source>
</evidence>
<feature type="transmembrane region" description="Helical" evidence="6">
    <location>
        <begin position="178"/>
        <end position="199"/>
    </location>
</feature>
<feature type="domain" description="Histidine kinase" evidence="7">
    <location>
        <begin position="360"/>
        <end position="563"/>
    </location>
</feature>
<proteinExistence type="predicted"/>
<dbReference type="InterPro" id="IPR005467">
    <property type="entry name" value="His_kinase_dom"/>
</dbReference>
<dbReference type="Gene3D" id="3.30.450.20">
    <property type="entry name" value="PAS domain"/>
    <property type="match status" value="1"/>
</dbReference>
<dbReference type="InterPro" id="IPR050351">
    <property type="entry name" value="BphY/WalK/GraS-like"/>
</dbReference>
<evidence type="ECO:0000259" key="7">
    <source>
        <dbReference type="PROSITE" id="PS50109"/>
    </source>
</evidence>
<evidence type="ECO:0000256" key="2">
    <source>
        <dbReference type="ARBA" id="ARBA00012438"/>
    </source>
</evidence>
<feature type="transmembrane region" description="Helical" evidence="6">
    <location>
        <begin position="102"/>
        <end position="125"/>
    </location>
</feature>
<dbReference type="SUPFAM" id="SSF55785">
    <property type="entry name" value="PYP-like sensor domain (PAS domain)"/>
    <property type="match status" value="1"/>
</dbReference>
<dbReference type="PANTHER" id="PTHR42878">
    <property type="entry name" value="TWO-COMPONENT HISTIDINE KINASE"/>
    <property type="match status" value="1"/>
</dbReference>
<dbReference type="SMART" id="SM00387">
    <property type="entry name" value="HATPase_c"/>
    <property type="match status" value="1"/>
</dbReference>
<evidence type="ECO:0000256" key="5">
    <source>
        <dbReference type="ARBA" id="ARBA00023136"/>
    </source>
</evidence>
<sequence length="567" mass="63301">MTQGAQSMAFLMFMSTVPIIGVAAYAVRTLEKPGARGLLFCLLGMVGWSFALIIVTWPTRVFPVHVTLTGRFLSQILVAFGWPLFAWEYLRRERVSIRPAVLVVFSVIPVVTLVLSITNPLHHLVVLPETPTNPTGISELVLGPWYLVHICFAIAFAMLPVGLLLSDFWGAHGTHRRQLLLMFAGWIVGFPGALQTHLFRNIEAIPLYVDLTPVTFLITALLWGVALYQYQLFSLVPVSRRTAVETMPDPIVSIDQSGQVVDANAAANRLFGTEETPMGVPFEEFCKDQPEVLSLYESNVERQPELALETDGETHYFVFERRSISPGSSKAGSLLVFRDVTELREREQDLDLLRQVQSRILRHNIRNDLGAVQAYSELLVDEVDGKEKERVEEIRSITDDLVALSNKTRTVETFVKQDQTSGPIDLGEVVHSQCTRYSQQYPDVTVTVDVPEEYWVVTIPAMRAAFENLIENAFVHSDTDDATVEVSLVDGEEYATVVITNNGTEIPAQELAVLEKQEETQLQHGSGIGLWLVNWVIRNSDMRVEFETEAGATSVTVEIPAETDEPT</sequence>
<feature type="transmembrane region" description="Helical" evidence="6">
    <location>
        <begin position="211"/>
        <end position="230"/>
    </location>
</feature>
<feature type="transmembrane region" description="Helical" evidence="6">
    <location>
        <begin position="72"/>
        <end position="90"/>
    </location>
</feature>
<keyword evidence="4 9" id="KW-0418">Kinase</keyword>
<evidence type="ECO:0000256" key="4">
    <source>
        <dbReference type="ARBA" id="ARBA00022777"/>
    </source>
</evidence>
<dbReference type="GeneID" id="76631259"/>
<gene>
    <name evidence="9" type="ORF">ACFQQG_14445</name>
</gene>
<comment type="catalytic activity">
    <reaction evidence="1">
        <text>ATP + protein L-histidine = ADP + protein N-phospho-L-histidine.</text>
        <dbReference type="EC" id="2.7.13.3"/>
    </reaction>
</comment>